<keyword evidence="1" id="KW-0472">Membrane</keyword>
<feature type="transmembrane region" description="Helical" evidence="1">
    <location>
        <begin position="20"/>
        <end position="41"/>
    </location>
</feature>
<organism evidence="2">
    <name type="scientific">Bacillus mycoides</name>
    <dbReference type="NCBI Taxonomy" id="1405"/>
    <lineage>
        <taxon>Bacteria</taxon>
        <taxon>Bacillati</taxon>
        <taxon>Bacillota</taxon>
        <taxon>Bacilli</taxon>
        <taxon>Bacillales</taxon>
        <taxon>Bacillaceae</taxon>
        <taxon>Bacillus</taxon>
        <taxon>Bacillus cereus group</taxon>
    </lineage>
</organism>
<evidence type="ECO:0000256" key="1">
    <source>
        <dbReference type="SAM" id="Phobius"/>
    </source>
</evidence>
<comment type="caution">
    <text evidence="2">The sequence shown here is derived from an EMBL/GenBank/DDBJ whole genome shotgun (WGS) entry which is preliminary data.</text>
</comment>
<accession>C2Y002</accession>
<dbReference type="AlphaFoldDB" id="C2Y002"/>
<dbReference type="Proteomes" id="UP000001753">
    <property type="component" value="Chromosome"/>
</dbReference>
<gene>
    <name evidence="2" type="ORF">bcere0026_42870</name>
</gene>
<name>C2Y002_BACMY</name>
<reference evidence="2" key="1">
    <citation type="journal article" date="2012" name="Genome Res.">
        <title>Genomic characterization of the Bacillus cereus sensu lato species: Backdrop to the evolution of Bacillus anthracis.</title>
        <authorList>
            <person name="Zwick M.E."/>
            <person name="Joseph S.J."/>
            <person name="Didelot X."/>
            <person name="Chen P.E."/>
            <person name="Bishop-Lilly K.A."/>
            <person name="Stewart A.C."/>
            <person name="Willner K."/>
            <person name="Nolan N."/>
            <person name="Lentz S."/>
            <person name="Thomason M.K."/>
            <person name="Sozhamannan S."/>
            <person name="Mateczun A.J."/>
            <person name="Du L."/>
            <person name="Read T.D."/>
        </authorList>
    </citation>
    <scope>NUCLEOTIDE SEQUENCE [LARGE SCALE GENOMIC DNA]</scope>
    <source>
        <strain evidence="2">AH603</strain>
    </source>
</reference>
<protein>
    <submittedName>
        <fullName evidence="2">Uncharacterized protein</fullName>
    </submittedName>
</protein>
<proteinExistence type="predicted"/>
<dbReference type="EMBL" id="ACMP01000116">
    <property type="protein sequence ID" value="EEL68724.1"/>
    <property type="molecule type" value="Genomic_DNA"/>
</dbReference>
<evidence type="ECO:0000313" key="2">
    <source>
        <dbReference type="EMBL" id="EEL68724.1"/>
    </source>
</evidence>
<keyword evidence="1" id="KW-0812">Transmembrane</keyword>
<dbReference type="HOGENOM" id="CLU_2271639_0_0_9"/>
<sequence length="104" mass="11636">MKVAIIVLTKQKQKTIVNFALINIFLCSGYINDSCIVLFLYSSIIKRDKMTELKIMNVILITVFIKTICCVKSENSPSTSSFAPNAMRFTTAKIAIIQIATLLK</sequence>
<keyword evidence="1" id="KW-1133">Transmembrane helix</keyword>